<gene>
    <name evidence="3" type="ORF">AWN90_22730</name>
</gene>
<dbReference type="Proteomes" id="UP000076512">
    <property type="component" value="Unassembled WGS sequence"/>
</dbReference>
<name>A0A164NXI3_9NOCA</name>
<keyword evidence="4" id="KW-1185">Reference proteome</keyword>
<evidence type="ECO:0000256" key="1">
    <source>
        <dbReference type="SAM" id="MobiDB-lite"/>
    </source>
</evidence>
<keyword evidence="2" id="KW-0472">Membrane</keyword>
<dbReference type="Gene3D" id="2.160.20.80">
    <property type="entry name" value="E3 ubiquitin-protein ligase SopA"/>
    <property type="match status" value="1"/>
</dbReference>
<sequence length="480" mass="53428">MRRRGRFVERIHRRMQRSALLLSVVSAVVGGLLIAGLTWWLLYFLFGAETETPNQVDLTKISLSVTAGVGGAVALVVAYRRQRDNERGRFAELFGAAAKQLGDSDVAVRIAGVYAMAGVADEFSARGRRQQCIDVLCGYLRMPFDPAEGASHLATRAETELRPEARVERIYRVRQNDSEVRRTIVAVIVAHIRPGVETSWSTYNFNFDDAVLEDVDFRYVVFAGRHTHFRGAVFTGTRMTNFEQAQFRGKHTTFHGAKFRVAVSFRNARFVPDHIDDPSDLGRTGTSFVHSMFSGPTTFEGARFAGPRTRFIDATFAGDQTVFSRAHFSAESTTFEGATFDGGRVRFDGTVFDGARISFASAHFYAGRVGFDDAHLGARARWRHSPTDRTDFTSADYHGTVSFDDAVLAGRLADFSDGDFFGEISFRRTAFAADEVRFDYPKAWVGLHFLWDTDPSLKPANVKPDTWPPTPAELPPVPAD</sequence>
<accession>A0A164NXI3</accession>
<comment type="caution">
    <text evidence="3">The sequence shown here is derived from an EMBL/GenBank/DDBJ whole genome shotgun (WGS) entry which is preliminary data.</text>
</comment>
<evidence type="ECO:0000313" key="3">
    <source>
        <dbReference type="EMBL" id="KZM74847.1"/>
    </source>
</evidence>
<feature type="transmembrane region" description="Helical" evidence="2">
    <location>
        <begin position="61"/>
        <end position="79"/>
    </location>
</feature>
<organism evidence="3 4">
    <name type="scientific">Nocardia terpenica</name>
    <dbReference type="NCBI Taxonomy" id="455432"/>
    <lineage>
        <taxon>Bacteria</taxon>
        <taxon>Bacillati</taxon>
        <taxon>Actinomycetota</taxon>
        <taxon>Actinomycetes</taxon>
        <taxon>Mycobacteriales</taxon>
        <taxon>Nocardiaceae</taxon>
        <taxon>Nocardia</taxon>
    </lineage>
</organism>
<feature type="compositionally biased region" description="Pro residues" evidence="1">
    <location>
        <begin position="466"/>
        <end position="480"/>
    </location>
</feature>
<reference evidence="3 4" key="1">
    <citation type="submission" date="2016-04" db="EMBL/GenBank/DDBJ databases">
        <authorList>
            <person name="Evans L.H."/>
            <person name="Alamgir A."/>
            <person name="Owens N."/>
            <person name="Weber N.D."/>
            <person name="Virtaneva K."/>
            <person name="Barbian K."/>
            <person name="Babar A."/>
            <person name="Rosenke K."/>
        </authorList>
    </citation>
    <scope>NUCLEOTIDE SEQUENCE [LARGE SCALE GENOMIC DNA]</scope>
    <source>
        <strain evidence="3 4">IFM 0406</strain>
    </source>
</reference>
<feature type="transmembrane region" description="Helical" evidence="2">
    <location>
        <begin position="20"/>
        <end position="41"/>
    </location>
</feature>
<proteinExistence type="predicted"/>
<dbReference type="OrthoDB" id="8440251at2"/>
<evidence type="ECO:0000256" key="2">
    <source>
        <dbReference type="SAM" id="Phobius"/>
    </source>
</evidence>
<dbReference type="SUPFAM" id="SSF141571">
    <property type="entry name" value="Pentapeptide repeat-like"/>
    <property type="match status" value="1"/>
</dbReference>
<keyword evidence="2" id="KW-0812">Transmembrane</keyword>
<protein>
    <recommendedName>
        <fullName evidence="5">Pentapeptide repeat-containing protein</fullName>
    </recommendedName>
</protein>
<evidence type="ECO:0008006" key="5">
    <source>
        <dbReference type="Google" id="ProtNLM"/>
    </source>
</evidence>
<dbReference type="STRING" id="455432.AWN90_22730"/>
<dbReference type="AlphaFoldDB" id="A0A164NXI3"/>
<dbReference type="EMBL" id="LWGR01000004">
    <property type="protein sequence ID" value="KZM74847.1"/>
    <property type="molecule type" value="Genomic_DNA"/>
</dbReference>
<feature type="region of interest" description="Disordered" evidence="1">
    <location>
        <begin position="460"/>
        <end position="480"/>
    </location>
</feature>
<evidence type="ECO:0000313" key="4">
    <source>
        <dbReference type="Proteomes" id="UP000076512"/>
    </source>
</evidence>
<keyword evidence="2" id="KW-1133">Transmembrane helix</keyword>